<dbReference type="GO" id="GO:0005789">
    <property type="term" value="C:endoplasmic reticulum membrane"/>
    <property type="evidence" value="ECO:0007669"/>
    <property type="project" value="UniProtKB-SubCell"/>
</dbReference>
<keyword evidence="11" id="KW-1185">Reference proteome</keyword>
<dbReference type="Pfam" id="PF01105">
    <property type="entry name" value="EMP24_GP25L"/>
    <property type="match status" value="1"/>
</dbReference>
<keyword evidence="4" id="KW-0732">Signal</keyword>
<name>A0A2G9QL47_AQUCT</name>
<evidence type="ECO:0000256" key="7">
    <source>
        <dbReference type="ARBA" id="ARBA00023136"/>
    </source>
</evidence>
<feature type="non-terminal residue" evidence="10">
    <location>
        <position position="127"/>
    </location>
</feature>
<evidence type="ECO:0000256" key="3">
    <source>
        <dbReference type="ARBA" id="ARBA00022692"/>
    </source>
</evidence>
<feature type="domain" description="GOLD" evidence="9">
    <location>
        <begin position="2"/>
        <end position="115"/>
    </location>
</feature>
<feature type="non-terminal residue" evidence="10">
    <location>
        <position position="1"/>
    </location>
</feature>
<dbReference type="AlphaFoldDB" id="A0A2G9QL47"/>
<keyword evidence="6 8" id="KW-1133">Transmembrane helix</keyword>
<dbReference type="OrthoDB" id="10037706at2759"/>
<sequence>FYQLCVNNWQNHFGSAQVYLNFGVFHDGEGPEHAPENHHQKLNDTLATIEASSQVVLGRILHMWRYYTFARMRRGSDYYRLMSNYHYVNWWSAGTSVLIVVSGVLQLYFLKRLFNVKTTTETQKPRC</sequence>
<dbReference type="EMBL" id="KV966840">
    <property type="protein sequence ID" value="PIO16297.1"/>
    <property type="molecule type" value="Genomic_DNA"/>
</dbReference>
<organism evidence="10 11">
    <name type="scientific">Aquarana catesbeiana</name>
    <name type="common">American bullfrog</name>
    <name type="synonym">Rana catesbeiana</name>
    <dbReference type="NCBI Taxonomy" id="8400"/>
    <lineage>
        <taxon>Eukaryota</taxon>
        <taxon>Metazoa</taxon>
        <taxon>Chordata</taxon>
        <taxon>Craniata</taxon>
        <taxon>Vertebrata</taxon>
        <taxon>Euteleostomi</taxon>
        <taxon>Amphibia</taxon>
        <taxon>Batrachia</taxon>
        <taxon>Anura</taxon>
        <taxon>Neobatrachia</taxon>
        <taxon>Ranoidea</taxon>
        <taxon>Ranidae</taxon>
        <taxon>Aquarana</taxon>
    </lineage>
</organism>
<keyword evidence="5" id="KW-0256">Endoplasmic reticulum</keyword>
<evidence type="ECO:0000313" key="11">
    <source>
        <dbReference type="Proteomes" id="UP000228934"/>
    </source>
</evidence>
<protein>
    <recommendedName>
        <fullName evidence="9">GOLD domain-containing protein</fullName>
    </recommendedName>
</protein>
<evidence type="ECO:0000256" key="5">
    <source>
        <dbReference type="ARBA" id="ARBA00022824"/>
    </source>
</evidence>
<evidence type="ECO:0000256" key="4">
    <source>
        <dbReference type="ARBA" id="ARBA00022729"/>
    </source>
</evidence>
<reference evidence="11" key="1">
    <citation type="journal article" date="2017" name="Nat. Commun.">
        <title>The North American bullfrog draft genome provides insight into hormonal regulation of long noncoding RNA.</title>
        <authorList>
            <person name="Hammond S.A."/>
            <person name="Warren R.L."/>
            <person name="Vandervalk B.P."/>
            <person name="Kucuk E."/>
            <person name="Khan H."/>
            <person name="Gibb E.A."/>
            <person name="Pandoh P."/>
            <person name="Kirk H."/>
            <person name="Zhao Y."/>
            <person name="Jones M."/>
            <person name="Mungall A.J."/>
            <person name="Coope R."/>
            <person name="Pleasance S."/>
            <person name="Moore R.A."/>
            <person name="Holt R.A."/>
            <person name="Round J.M."/>
            <person name="Ohora S."/>
            <person name="Walle B.V."/>
            <person name="Veldhoen N."/>
            <person name="Helbing C.C."/>
            <person name="Birol I."/>
        </authorList>
    </citation>
    <scope>NUCLEOTIDE SEQUENCE [LARGE SCALE GENOMIC DNA]</scope>
</reference>
<dbReference type="InterPro" id="IPR015720">
    <property type="entry name" value="Emp24-like"/>
</dbReference>
<evidence type="ECO:0000256" key="1">
    <source>
        <dbReference type="ARBA" id="ARBA00004115"/>
    </source>
</evidence>
<proteinExistence type="inferred from homology"/>
<gene>
    <name evidence="10" type="ORF">AB205_0013820</name>
</gene>
<evidence type="ECO:0000313" key="10">
    <source>
        <dbReference type="EMBL" id="PIO16297.1"/>
    </source>
</evidence>
<dbReference type="PANTHER" id="PTHR22811">
    <property type="entry name" value="TRANSMEMBRANE EMP24 DOMAIN-CONTAINING PROTEIN"/>
    <property type="match status" value="1"/>
</dbReference>
<feature type="transmembrane region" description="Helical" evidence="8">
    <location>
        <begin position="90"/>
        <end position="110"/>
    </location>
</feature>
<keyword evidence="7 8" id="KW-0472">Membrane</keyword>
<accession>A0A2G9QL47</accession>
<dbReference type="InterPro" id="IPR009038">
    <property type="entry name" value="GOLD_dom"/>
</dbReference>
<comment type="similarity">
    <text evidence="2">Belongs to the EMP24/GP25L family.</text>
</comment>
<evidence type="ECO:0000259" key="9">
    <source>
        <dbReference type="Pfam" id="PF01105"/>
    </source>
</evidence>
<keyword evidence="3 8" id="KW-0812">Transmembrane</keyword>
<comment type="subcellular location">
    <subcellularLocation>
        <location evidence="1">Endoplasmic reticulum membrane</location>
        <topology evidence="1">Single-pass type I membrane protein</topology>
    </subcellularLocation>
</comment>
<evidence type="ECO:0000256" key="6">
    <source>
        <dbReference type="ARBA" id="ARBA00022989"/>
    </source>
</evidence>
<dbReference type="Proteomes" id="UP000228934">
    <property type="component" value="Unassembled WGS sequence"/>
</dbReference>
<evidence type="ECO:0000256" key="8">
    <source>
        <dbReference type="SAM" id="Phobius"/>
    </source>
</evidence>
<evidence type="ECO:0000256" key="2">
    <source>
        <dbReference type="ARBA" id="ARBA00007104"/>
    </source>
</evidence>